<evidence type="ECO:0000313" key="2">
    <source>
        <dbReference type="EMBL" id="MFD2704224.1"/>
    </source>
</evidence>
<evidence type="ECO:0000313" key="3">
    <source>
        <dbReference type="Proteomes" id="UP001597520"/>
    </source>
</evidence>
<gene>
    <name evidence="2" type="ORF">ACFSUB_01990</name>
</gene>
<reference evidence="3" key="1">
    <citation type="journal article" date="2019" name="Int. J. Syst. Evol. Microbiol.">
        <title>The Global Catalogue of Microorganisms (GCM) 10K type strain sequencing project: providing services to taxonomists for standard genome sequencing and annotation.</title>
        <authorList>
            <consortium name="The Broad Institute Genomics Platform"/>
            <consortium name="The Broad Institute Genome Sequencing Center for Infectious Disease"/>
            <person name="Wu L."/>
            <person name="Ma J."/>
        </authorList>
    </citation>
    <scope>NUCLEOTIDE SEQUENCE [LARGE SCALE GENOMIC DNA]</scope>
    <source>
        <strain evidence="3">KCTC 33792</strain>
    </source>
</reference>
<dbReference type="EMBL" id="JBHUML010000002">
    <property type="protein sequence ID" value="MFD2704224.1"/>
    <property type="molecule type" value="Genomic_DNA"/>
</dbReference>
<organism evidence="2 3">
    <name type="scientific">Salibacterium lacus</name>
    <dbReference type="NCBI Taxonomy" id="1898109"/>
    <lineage>
        <taxon>Bacteria</taxon>
        <taxon>Bacillati</taxon>
        <taxon>Bacillota</taxon>
        <taxon>Bacilli</taxon>
        <taxon>Bacillales</taxon>
        <taxon>Bacillaceae</taxon>
    </lineage>
</organism>
<accession>A0ABW5SY54</accession>
<protein>
    <submittedName>
        <fullName evidence="2">Uncharacterized protein</fullName>
    </submittedName>
</protein>
<feature type="transmembrane region" description="Helical" evidence="1">
    <location>
        <begin position="6"/>
        <end position="27"/>
    </location>
</feature>
<comment type="caution">
    <text evidence="2">The sequence shown here is derived from an EMBL/GenBank/DDBJ whole genome shotgun (WGS) entry which is preliminary data.</text>
</comment>
<name>A0ABW5SY54_9BACI</name>
<dbReference type="Proteomes" id="UP001597520">
    <property type="component" value="Unassembled WGS sequence"/>
</dbReference>
<keyword evidence="3" id="KW-1185">Reference proteome</keyword>
<keyword evidence="1" id="KW-1133">Transmembrane helix</keyword>
<keyword evidence="1" id="KW-0812">Transmembrane</keyword>
<sequence length="67" mass="7563">MDASELFYSIIVGAGLAIFHGLFWLIVTTKFPRFHQAIRDFFGLKSPDGLLKEIMRMDGVSDTKKKG</sequence>
<keyword evidence="1" id="KW-0472">Membrane</keyword>
<proteinExistence type="predicted"/>
<evidence type="ECO:0000256" key="1">
    <source>
        <dbReference type="SAM" id="Phobius"/>
    </source>
</evidence>
<dbReference type="RefSeq" id="WP_380711513.1">
    <property type="nucleotide sequence ID" value="NZ_JBHUML010000002.1"/>
</dbReference>